<organism evidence="1 2">
    <name type="scientific">Ciona savignyi</name>
    <name type="common">Pacific transparent sea squirt</name>
    <dbReference type="NCBI Taxonomy" id="51511"/>
    <lineage>
        <taxon>Eukaryota</taxon>
        <taxon>Metazoa</taxon>
        <taxon>Chordata</taxon>
        <taxon>Tunicata</taxon>
        <taxon>Ascidiacea</taxon>
        <taxon>Phlebobranchia</taxon>
        <taxon>Cionidae</taxon>
        <taxon>Ciona</taxon>
    </lineage>
</organism>
<sequence length="123" mass="14405">MTQQNLSFQTWATSPLEKICSVIRFRQNSSFSGFTQLTLPTIHLGRRPNHRNETRERQRPSCTQRRLLNSHCKLTLKLPVPECFEMPAVAIHPSPLLIHISLNPVFLKKFKERFLKTFLQIVH</sequence>
<proteinExistence type="predicted"/>
<accession>H2Z305</accession>
<reference evidence="1" key="2">
    <citation type="submission" date="2025-08" db="UniProtKB">
        <authorList>
            <consortium name="Ensembl"/>
        </authorList>
    </citation>
    <scope>IDENTIFICATION</scope>
</reference>
<dbReference type="Proteomes" id="UP000007875">
    <property type="component" value="Unassembled WGS sequence"/>
</dbReference>
<protein>
    <submittedName>
        <fullName evidence="1">Uncharacterized protein</fullName>
    </submittedName>
</protein>
<reference evidence="1" key="3">
    <citation type="submission" date="2025-09" db="UniProtKB">
        <authorList>
            <consortium name="Ensembl"/>
        </authorList>
    </citation>
    <scope>IDENTIFICATION</scope>
</reference>
<dbReference type="GeneTree" id="ENSGT00950000182872"/>
<dbReference type="AlphaFoldDB" id="H2Z305"/>
<keyword evidence="2" id="KW-1185">Reference proteome</keyword>
<evidence type="ECO:0000313" key="2">
    <source>
        <dbReference type="Proteomes" id="UP000007875"/>
    </source>
</evidence>
<reference evidence="2" key="1">
    <citation type="submission" date="2003-08" db="EMBL/GenBank/DDBJ databases">
        <authorList>
            <person name="Birren B."/>
            <person name="Nusbaum C."/>
            <person name="Abebe A."/>
            <person name="Abouelleil A."/>
            <person name="Adekoya E."/>
            <person name="Ait-zahra M."/>
            <person name="Allen N."/>
            <person name="Allen T."/>
            <person name="An P."/>
            <person name="Anderson M."/>
            <person name="Anderson S."/>
            <person name="Arachchi H."/>
            <person name="Armbruster J."/>
            <person name="Bachantsang P."/>
            <person name="Baldwin J."/>
            <person name="Barry A."/>
            <person name="Bayul T."/>
            <person name="Blitshsteyn B."/>
            <person name="Bloom T."/>
            <person name="Blye J."/>
            <person name="Boguslavskiy L."/>
            <person name="Borowsky M."/>
            <person name="Boukhgalter B."/>
            <person name="Brunache A."/>
            <person name="Butler J."/>
            <person name="Calixte N."/>
            <person name="Calvo S."/>
            <person name="Camarata J."/>
            <person name="Campo K."/>
            <person name="Chang J."/>
            <person name="Cheshatsang Y."/>
            <person name="Citroen M."/>
            <person name="Collymore A."/>
            <person name="Considine T."/>
            <person name="Cook A."/>
            <person name="Cooke P."/>
            <person name="Corum B."/>
            <person name="Cuomo C."/>
            <person name="David R."/>
            <person name="Dawoe T."/>
            <person name="Degray S."/>
            <person name="Dodge S."/>
            <person name="Dooley K."/>
            <person name="Dorje P."/>
            <person name="Dorjee K."/>
            <person name="Dorris L."/>
            <person name="Duffey N."/>
            <person name="Dupes A."/>
            <person name="Elkins T."/>
            <person name="Engels R."/>
            <person name="Erickson J."/>
            <person name="Farina A."/>
            <person name="Faro S."/>
            <person name="Ferreira P."/>
            <person name="Fischer H."/>
            <person name="Fitzgerald M."/>
            <person name="Foley K."/>
            <person name="Gage D."/>
            <person name="Galagan J."/>
            <person name="Gearin G."/>
            <person name="Gnerre S."/>
            <person name="Gnirke A."/>
            <person name="Goyette A."/>
            <person name="Graham J."/>
            <person name="Grandbois E."/>
            <person name="Gyaltsen K."/>
            <person name="Hafez N."/>
            <person name="Hagopian D."/>
            <person name="Hagos B."/>
            <person name="Hall J."/>
            <person name="Hatcher B."/>
            <person name="Heller A."/>
            <person name="Higgins H."/>
            <person name="Honan T."/>
            <person name="Horn A."/>
            <person name="Houde N."/>
            <person name="Hughes L."/>
            <person name="Hulme W."/>
            <person name="Husby E."/>
            <person name="Iliev I."/>
            <person name="Jaffe D."/>
            <person name="Jones C."/>
            <person name="Kamal M."/>
            <person name="Kamat A."/>
            <person name="Kamvysselis M."/>
            <person name="Karlsson E."/>
            <person name="Kells C."/>
            <person name="Kieu A."/>
            <person name="Kisner P."/>
            <person name="Kodira C."/>
            <person name="Kulbokas E."/>
            <person name="Labutti K."/>
            <person name="Lama D."/>
            <person name="Landers T."/>
            <person name="Leger J."/>
            <person name="Levine S."/>
            <person name="Lewis D."/>
            <person name="Lewis T."/>
            <person name="Lindblad-toh K."/>
            <person name="Liu X."/>
            <person name="Lokyitsang T."/>
            <person name="Lokyitsang Y."/>
            <person name="Lucien O."/>
            <person name="Lui A."/>
            <person name="Ma L.J."/>
            <person name="Mabbitt R."/>
            <person name="Macdonald J."/>
            <person name="Maclean C."/>
            <person name="Major J."/>
            <person name="Manning J."/>
            <person name="Marabella R."/>
            <person name="Maru K."/>
            <person name="Matthews C."/>
            <person name="Mauceli E."/>
            <person name="Mccarthy M."/>
            <person name="Mcdonough S."/>
            <person name="Mcghee T."/>
            <person name="Meldrim J."/>
            <person name="Meneus L."/>
            <person name="Mesirov J."/>
            <person name="Mihalev A."/>
            <person name="Mihova T."/>
            <person name="Mikkelsen T."/>
            <person name="Mlenga V."/>
            <person name="Moru K."/>
            <person name="Mozes J."/>
            <person name="Mulrain L."/>
            <person name="Munson G."/>
            <person name="Naylor J."/>
            <person name="Newes C."/>
            <person name="Nguyen C."/>
            <person name="Nguyen N."/>
            <person name="Nguyen T."/>
            <person name="Nicol R."/>
            <person name="Nielsen C."/>
            <person name="Nizzari M."/>
            <person name="Norbu C."/>
            <person name="Norbu N."/>
            <person name="O'donnell P."/>
            <person name="Okoawo O."/>
            <person name="O'leary S."/>
            <person name="Omotosho B."/>
            <person name="O'neill K."/>
            <person name="Osman S."/>
            <person name="Parker S."/>
            <person name="Perrin D."/>
            <person name="Phunkhang P."/>
            <person name="Piqani B."/>
            <person name="Purcell S."/>
            <person name="Rachupka T."/>
            <person name="Ramasamy U."/>
            <person name="Rameau R."/>
            <person name="Ray V."/>
            <person name="Raymond C."/>
            <person name="Retta R."/>
            <person name="Richardson S."/>
            <person name="Rise C."/>
            <person name="Rodriguez J."/>
            <person name="Rogers J."/>
            <person name="Rogov P."/>
            <person name="Rutman M."/>
            <person name="Schupbach R."/>
            <person name="Seaman C."/>
            <person name="Settipalli S."/>
            <person name="Sharpe T."/>
            <person name="Sheridan J."/>
            <person name="Sherpa N."/>
            <person name="Shi J."/>
            <person name="Smirnov S."/>
            <person name="Smith C."/>
            <person name="Sougnez C."/>
            <person name="Spencer B."/>
            <person name="Stalker J."/>
            <person name="Stange-thomann N."/>
            <person name="Stavropoulos S."/>
            <person name="Stetson K."/>
            <person name="Stone C."/>
            <person name="Stone S."/>
            <person name="Stubbs M."/>
            <person name="Talamas J."/>
            <person name="Tchuinga P."/>
            <person name="Tenzing P."/>
            <person name="Tesfaye S."/>
            <person name="Theodore J."/>
            <person name="Thoulutsang Y."/>
            <person name="Topham K."/>
            <person name="Towey S."/>
            <person name="Tsamla T."/>
            <person name="Tsomo N."/>
            <person name="Vallee D."/>
            <person name="Vassiliev H."/>
            <person name="Venkataraman V."/>
            <person name="Vinson J."/>
            <person name="Vo A."/>
            <person name="Wade C."/>
            <person name="Wang S."/>
            <person name="Wangchuk T."/>
            <person name="Wangdi T."/>
            <person name="Whittaker C."/>
            <person name="Wilkinson J."/>
            <person name="Wu Y."/>
            <person name="Wyman D."/>
            <person name="Yadav S."/>
            <person name="Yang S."/>
            <person name="Yang X."/>
            <person name="Yeager S."/>
            <person name="Yee E."/>
            <person name="Young G."/>
            <person name="Zainoun J."/>
            <person name="Zembeck L."/>
            <person name="Zimmer A."/>
            <person name="Zody M."/>
            <person name="Lander E."/>
        </authorList>
    </citation>
    <scope>NUCLEOTIDE SEQUENCE [LARGE SCALE GENOMIC DNA]</scope>
</reference>
<name>H2Z305_CIOSA</name>
<dbReference type="Ensembl" id="ENSCSAVT00000012106.1">
    <property type="protein sequence ID" value="ENSCSAVP00000011967.1"/>
    <property type="gene ID" value="ENSCSAVG00000007034.1"/>
</dbReference>
<evidence type="ECO:0000313" key="1">
    <source>
        <dbReference type="Ensembl" id="ENSCSAVP00000011967.1"/>
    </source>
</evidence>
<dbReference type="HOGENOM" id="CLU_2014442_0_0_1"/>